<dbReference type="GO" id="GO:0005829">
    <property type="term" value="C:cytosol"/>
    <property type="evidence" value="ECO:0007669"/>
    <property type="project" value="TreeGrafter"/>
</dbReference>
<dbReference type="InterPro" id="IPR036388">
    <property type="entry name" value="WH-like_DNA-bd_sf"/>
</dbReference>
<feature type="domain" description="OmpR/PhoB-type" evidence="5">
    <location>
        <begin position="131"/>
        <end position="228"/>
    </location>
</feature>
<name>A0A0J9E9R9_9RHOB</name>
<evidence type="ECO:0000259" key="4">
    <source>
        <dbReference type="PROSITE" id="PS50110"/>
    </source>
</evidence>
<sequence>MKLSGPKKMRITLVEDNVGLAKGIAYRLQDAGHAVDVLHDGDAAAAFLKGCVSDLIILDINLPGTDGLSLLKALRAGGDPRPVILLTARAETEDRVIGLDAGADDYLIKPFEMAELEARVRALSRRRATPQRQLQHIGPLQFDAAARQLMADDQPLDLPRRELSIFECLLAARGRLVTKTALLDHVYGTGADVEEQVVEVYISRIRSRLKPFGLVIKAQRGLGYQLLHEAQT</sequence>
<accession>A0A0J9E9R9</accession>
<dbReference type="PATRIC" id="fig|1675527.3.peg.4554"/>
<dbReference type="Proteomes" id="UP000037178">
    <property type="component" value="Unassembled WGS sequence"/>
</dbReference>
<feature type="modified residue" description="4-aspartylphosphate" evidence="2">
    <location>
        <position position="59"/>
    </location>
</feature>
<keyword evidence="7" id="KW-1185">Reference proteome</keyword>
<dbReference type="Gene3D" id="6.10.250.690">
    <property type="match status" value="1"/>
</dbReference>
<dbReference type="GO" id="GO:0000976">
    <property type="term" value="F:transcription cis-regulatory region binding"/>
    <property type="evidence" value="ECO:0007669"/>
    <property type="project" value="TreeGrafter"/>
</dbReference>
<feature type="DNA-binding region" description="OmpR/PhoB-type" evidence="3">
    <location>
        <begin position="131"/>
        <end position="228"/>
    </location>
</feature>
<evidence type="ECO:0000256" key="1">
    <source>
        <dbReference type="ARBA" id="ARBA00023125"/>
    </source>
</evidence>
<dbReference type="GO" id="GO:0032993">
    <property type="term" value="C:protein-DNA complex"/>
    <property type="evidence" value="ECO:0007669"/>
    <property type="project" value="TreeGrafter"/>
</dbReference>
<keyword evidence="1 3" id="KW-0238">DNA-binding</keyword>
<dbReference type="GO" id="GO:0006355">
    <property type="term" value="P:regulation of DNA-templated transcription"/>
    <property type="evidence" value="ECO:0007669"/>
    <property type="project" value="InterPro"/>
</dbReference>
<dbReference type="Pfam" id="PF00486">
    <property type="entry name" value="Trans_reg_C"/>
    <property type="match status" value="1"/>
</dbReference>
<dbReference type="PROSITE" id="PS51755">
    <property type="entry name" value="OMPR_PHOB"/>
    <property type="match status" value="1"/>
</dbReference>
<dbReference type="InterPro" id="IPR001789">
    <property type="entry name" value="Sig_transdc_resp-reg_receiver"/>
</dbReference>
<dbReference type="Gene3D" id="3.40.50.2300">
    <property type="match status" value="1"/>
</dbReference>
<dbReference type="PROSITE" id="PS50110">
    <property type="entry name" value="RESPONSE_REGULATORY"/>
    <property type="match status" value="1"/>
</dbReference>
<gene>
    <name evidence="6" type="ORF">AIOL_004353</name>
</gene>
<dbReference type="PANTHER" id="PTHR48111:SF36">
    <property type="entry name" value="TRANSCRIPTIONAL REGULATORY PROTEIN CUTR"/>
    <property type="match status" value="1"/>
</dbReference>
<evidence type="ECO:0000313" key="6">
    <source>
        <dbReference type="EMBL" id="KMW59371.1"/>
    </source>
</evidence>
<proteinExistence type="predicted"/>
<organism evidence="6 7">
    <name type="scientific">Candidatus Rhodobacter oscarellae</name>
    <dbReference type="NCBI Taxonomy" id="1675527"/>
    <lineage>
        <taxon>Bacteria</taxon>
        <taxon>Pseudomonadati</taxon>
        <taxon>Pseudomonadota</taxon>
        <taxon>Alphaproteobacteria</taxon>
        <taxon>Rhodobacterales</taxon>
        <taxon>Rhodobacter group</taxon>
        <taxon>Rhodobacter</taxon>
    </lineage>
</organism>
<dbReference type="Pfam" id="PF00072">
    <property type="entry name" value="Response_reg"/>
    <property type="match status" value="1"/>
</dbReference>
<reference evidence="6 7" key="1">
    <citation type="submission" date="2015-06" db="EMBL/GenBank/DDBJ databases">
        <title>Draft genome sequence of an Alphaproteobacteria species associated to the Mediterranean sponge Oscarella lobularis.</title>
        <authorList>
            <person name="Jourda C."/>
            <person name="Santini S."/>
            <person name="Claverie J.-M."/>
        </authorList>
    </citation>
    <scope>NUCLEOTIDE SEQUENCE [LARGE SCALE GENOMIC DNA]</scope>
    <source>
        <strain evidence="6">IGS</strain>
    </source>
</reference>
<dbReference type="PANTHER" id="PTHR48111">
    <property type="entry name" value="REGULATOR OF RPOS"/>
    <property type="match status" value="1"/>
</dbReference>
<dbReference type="GO" id="GO:0000156">
    <property type="term" value="F:phosphorelay response regulator activity"/>
    <property type="evidence" value="ECO:0007669"/>
    <property type="project" value="TreeGrafter"/>
</dbReference>
<dbReference type="InterPro" id="IPR001867">
    <property type="entry name" value="OmpR/PhoB-type_DNA-bd"/>
</dbReference>
<dbReference type="Gene3D" id="1.10.10.10">
    <property type="entry name" value="Winged helix-like DNA-binding domain superfamily/Winged helix DNA-binding domain"/>
    <property type="match status" value="1"/>
</dbReference>
<evidence type="ECO:0000259" key="5">
    <source>
        <dbReference type="PROSITE" id="PS51755"/>
    </source>
</evidence>
<dbReference type="CDD" id="cd00383">
    <property type="entry name" value="trans_reg_C"/>
    <property type="match status" value="1"/>
</dbReference>
<dbReference type="InterPro" id="IPR039420">
    <property type="entry name" value="WalR-like"/>
</dbReference>
<dbReference type="InterPro" id="IPR011006">
    <property type="entry name" value="CheY-like_superfamily"/>
</dbReference>
<keyword evidence="2" id="KW-0597">Phosphoprotein</keyword>
<feature type="domain" description="Response regulatory" evidence="4">
    <location>
        <begin position="10"/>
        <end position="124"/>
    </location>
</feature>
<dbReference type="STRING" id="1675527.AIOL_004353"/>
<dbReference type="SMART" id="SM00862">
    <property type="entry name" value="Trans_reg_C"/>
    <property type="match status" value="1"/>
</dbReference>
<comment type="caution">
    <text evidence="6">The sequence shown here is derived from an EMBL/GenBank/DDBJ whole genome shotgun (WGS) entry which is preliminary data.</text>
</comment>
<evidence type="ECO:0000256" key="3">
    <source>
        <dbReference type="PROSITE-ProRule" id="PRU01091"/>
    </source>
</evidence>
<dbReference type="SUPFAM" id="SSF52172">
    <property type="entry name" value="CheY-like"/>
    <property type="match status" value="1"/>
</dbReference>
<protein>
    <submittedName>
        <fullName evidence="6">Two component response regulator</fullName>
    </submittedName>
</protein>
<dbReference type="SMART" id="SM00448">
    <property type="entry name" value="REC"/>
    <property type="match status" value="1"/>
</dbReference>
<dbReference type="AlphaFoldDB" id="A0A0J9E9R9"/>
<evidence type="ECO:0000313" key="7">
    <source>
        <dbReference type="Proteomes" id="UP000037178"/>
    </source>
</evidence>
<dbReference type="EMBL" id="LFTY01000002">
    <property type="protein sequence ID" value="KMW59371.1"/>
    <property type="molecule type" value="Genomic_DNA"/>
</dbReference>
<evidence type="ECO:0000256" key="2">
    <source>
        <dbReference type="PROSITE-ProRule" id="PRU00169"/>
    </source>
</evidence>